<dbReference type="InterPro" id="IPR009057">
    <property type="entry name" value="Homeodomain-like_sf"/>
</dbReference>
<evidence type="ECO:0000256" key="2">
    <source>
        <dbReference type="ARBA" id="ARBA00023125"/>
    </source>
</evidence>
<dbReference type="GO" id="GO:0003700">
    <property type="term" value="F:DNA-binding transcription factor activity"/>
    <property type="evidence" value="ECO:0007669"/>
    <property type="project" value="TreeGrafter"/>
</dbReference>
<dbReference type="Gene3D" id="1.10.357.10">
    <property type="entry name" value="Tetracycline Repressor, domain 2"/>
    <property type="match status" value="1"/>
</dbReference>
<proteinExistence type="predicted"/>
<evidence type="ECO:0000256" key="4">
    <source>
        <dbReference type="PROSITE-ProRule" id="PRU00335"/>
    </source>
</evidence>
<feature type="DNA-binding region" description="H-T-H motif" evidence="4">
    <location>
        <begin position="29"/>
        <end position="48"/>
    </location>
</feature>
<keyword evidence="1" id="KW-0805">Transcription regulation</keyword>
<accession>A0A9W6G676</accession>
<comment type="caution">
    <text evidence="6">The sequence shown here is derived from an EMBL/GenBank/DDBJ whole genome shotgun (WGS) entry which is preliminary data.</text>
</comment>
<dbReference type="PROSITE" id="PS50977">
    <property type="entry name" value="HTH_TETR_2"/>
    <property type="match status" value="1"/>
</dbReference>
<evidence type="ECO:0000256" key="1">
    <source>
        <dbReference type="ARBA" id="ARBA00023015"/>
    </source>
</evidence>
<evidence type="ECO:0000256" key="3">
    <source>
        <dbReference type="ARBA" id="ARBA00023163"/>
    </source>
</evidence>
<dbReference type="Proteomes" id="UP001144313">
    <property type="component" value="Unassembled WGS sequence"/>
</dbReference>
<dbReference type="RefSeq" id="WP_270116393.1">
    <property type="nucleotide sequence ID" value="NZ_BAAAOL010000002.1"/>
</dbReference>
<dbReference type="PRINTS" id="PR00455">
    <property type="entry name" value="HTHTETR"/>
</dbReference>
<dbReference type="Pfam" id="PF17754">
    <property type="entry name" value="TetR_C_14"/>
    <property type="match status" value="1"/>
</dbReference>
<protein>
    <submittedName>
        <fullName evidence="6">TetR family transcriptional regulator</fullName>
    </submittedName>
</protein>
<dbReference type="GO" id="GO:0000976">
    <property type="term" value="F:transcription cis-regulatory region binding"/>
    <property type="evidence" value="ECO:0007669"/>
    <property type="project" value="TreeGrafter"/>
</dbReference>
<dbReference type="SUPFAM" id="SSF46689">
    <property type="entry name" value="Homeodomain-like"/>
    <property type="match status" value="1"/>
</dbReference>
<evidence type="ECO:0000313" key="7">
    <source>
        <dbReference type="Proteomes" id="UP001144313"/>
    </source>
</evidence>
<dbReference type="PANTHER" id="PTHR30055">
    <property type="entry name" value="HTH-TYPE TRANSCRIPTIONAL REGULATOR RUTR"/>
    <property type="match status" value="1"/>
</dbReference>
<dbReference type="EMBL" id="BSDT01000001">
    <property type="protein sequence ID" value="GLI41256.1"/>
    <property type="molecule type" value="Genomic_DNA"/>
</dbReference>
<feature type="domain" description="HTH tetR-type" evidence="5">
    <location>
        <begin position="6"/>
        <end position="66"/>
    </location>
</feature>
<gene>
    <name evidence="6" type="ORF">GALLR39Z86_11060</name>
</gene>
<reference evidence="6" key="1">
    <citation type="submission" date="2022-12" db="EMBL/GenBank/DDBJ databases">
        <title>Reference genome sequencing for broad-spectrum identification of bacterial and archaeal isolates by mass spectrometry.</title>
        <authorList>
            <person name="Sekiguchi Y."/>
            <person name="Tourlousse D.M."/>
        </authorList>
    </citation>
    <scope>NUCLEOTIDE SEQUENCE</scope>
    <source>
        <strain evidence="6">LLR39Z86</strain>
    </source>
</reference>
<dbReference type="InterPro" id="IPR050109">
    <property type="entry name" value="HTH-type_TetR-like_transc_reg"/>
</dbReference>
<dbReference type="Pfam" id="PF00440">
    <property type="entry name" value="TetR_N"/>
    <property type="match status" value="1"/>
</dbReference>
<keyword evidence="2 4" id="KW-0238">DNA-binding</keyword>
<dbReference type="InterPro" id="IPR041347">
    <property type="entry name" value="MftR_C"/>
</dbReference>
<dbReference type="AlphaFoldDB" id="A0A9W6G676"/>
<evidence type="ECO:0000313" key="6">
    <source>
        <dbReference type="EMBL" id="GLI41256.1"/>
    </source>
</evidence>
<evidence type="ECO:0000259" key="5">
    <source>
        <dbReference type="PROSITE" id="PS50977"/>
    </source>
</evidence>
<dbReference type="PANTHER" id="PTHR30055:SF238">
    <property type="entry name" value="MYCOFACTOCIN BIOSYNTHESIS TRANSCRIPTIONAL REGULATOR MFTR-RELATED"/>
    <property type="match status" value="1"/>
</dbReference>
<keyword evidence="7" id="KW-1185">Reference proteome</keyword>
<name>A0A9W6G676_9ACTN</name>
<organism evidence="6 7">
    <name type="scientific">Glycomyces algeriensis</name>
    <dbReference type="NCBI Taxonomy" id="256037"/>
    <lineage>
        <taxon>Bacteria</taxon>
        <taxon>Bacillati</taxon>
        <taxon>Actinomycetota</taxon>
        <taxon>Actinomycetes</taxon>
        <taxon>Glycomycetales</taxon>
        <taxon>Glycomycetaceae</taxon>
        <taxon>Glycomyces</taxon>
    </lineage>
</organism>
<sequence>MGRWEPNARGRLEEAALELYSERGFEQTTVAQIAERAGLTERTYFRHFADKREVLFGFPGQLHAGITEAVASAPADASALGAVEAALTAMGAVLQERREKARKRQAVIDENPELQERELIKMATMAALLTETLRARGIADSAAALAAETGIAVFKVAFERWIQGPDRLDLPTMIREALEELQSLAADYGTR</sequence>
<keyword evidence="3" id="KW-0804">Transcription</keyword>
<dbReference type="InterPro" id="IPR001647">
    <property type="entry name" value="HTH_TetR"/>
</dbReference>